<dbReference type="PANTHER" id="PTHR22691:SF8">
    <property type="entry name" value="PROTEIN SPT2 HOMOLOG"/>
    <property type="match status" value="1"/>
</dbReference>
<organism evidence="4 5">
    <name type="scientific">Panicum virgatum</name>
    <name type="common">Blackwell switchgrass</name>
    <dbReference type="NCBI Taxonomy" id="38727"/>
    <lineage>
        <taxon>Eukaryota</taxon>
        <taxon>Viridiplantae</taxon>
        <taxon>Streptophyta</taxon>
        <taxon>Embryophyta</taxon>
        <taxon>Tracheophyta</taxon>
        <taxon>Spermatophyta</taxon>
        <taxon>Magnoliopsida</taxon>
        <taxon>Liliopsida</taxon>
        <taxon>Poales</taxon>
        <taxon>Poaceae</taxon>
        <taxon>PACMAD clade</taxon>
        <taxon>Panicoideae</taxon>
        <taxon>Panicodae</taxon>
        <taxon>Paniceae</taxon>
        <taxon>Panicinae</taxon>
        <taxon>Panicum</taxon>
        <taxon>Panicum sect. Hiantes</taxon>
    </lineage>
</organism>
<proteinExistence type="inferred from homology"/>
<comment type="similarity">
    <text evidence="1">Belongs to the SPT2 family.</text>
</comment>
<dbReference type="SMART" id="SM00784">
    <property type="entry name" value="SPT2"/>
    <property type="match status" value="1"/>
</dbReference>
<accession>A0A8T0XN13</accession>
<evidence type="ECO:0000256" key="1">
    <source>
        <dbReference type="ARBA" id="ARBA00006461"/>
    </source>
</evidence>
<gene>
    <name evidence="4" type="ORF">PVAP13_1KG431900</name>
</gene>
<dbReference type="Pfam" id="PF08243">
    <property type="entry name" value="SPT2"/>
    <property type="match status" value="1"/>
</dbReference>
<feature type="compositionally biased region" description="Basic and acidic residues" evidence="3">
    <location>
        <begin position="65"/>
        <end position="81"/>
    </location>
</feature>
<keyword evidence="2" id="KW-0175">Coiled coil</keyword>
<evidence type="ECO:0008006" key="6">
    <source>
        <dbReference type="Google" id="ProtNLM"/>
    </source>
</evidence>
<feature type="region of interest" description="Disordered" evidence="3">
    <location>
        <begin position="135"/>
        <end position="215"/>
    </location>
</feature>
<comment type="caution">
    <text evidence="4">The sequence shown here is derived from an EMBL/GenBank/DDBJ whole genome shotgun (WGS) entry which is preliminary data.</text>
</comment>
<sequence>MKERENVSSRKCAQLVSKVQPGTVENLQKPKFVSEEKRKADALRENRDYSSLFSDDADTAQPTKEQPDNRTAFDPKSESHVRGGAMNSAIMGTASSGQPARLSSKYNASFQARVHSKAGSLGKDSLADRKRMITAGINGSNLPNMKKTPALDPSSNSRKLQPSVQSKRPQTSVPGQRQQQHTSQVHRMQQQLQSPRLQGNRHQLSLKGRPDGSVQRQRIGSAQIHGGLQSGKKQLDPGLKLKVCRPMDKRAVKRKSDDGMGKYSSMIRKILKYDEDEDEDDRNMETDFASIEKEERSAALARKEDQEQLLLIQEEERRERMMKKKKLAHKEM</sequence>
<dbReference type="GO" id="GO:0042393">
    <property type="term" value="F:histone binding"/>
    <property type="evidence" value="ECO:0007669"/>
    <property type="project" value="TreeGrafter"/>
</dbReference>
<reference evidence="4 5" key="1">
    <citation type="submission" date="2020-05" db="EMBL/GenBank/DDBJ databases">
        <title>WGS assembly of Panicum virgatum.</title>
        <authorList>
            <person name="Lovell J.T."/>
            <person name="Jenkins J."/>
            <person name="Shu S."/>
            <person name="Juenger T.E."/>
            <person name="Schmutz J."/>
        </authorList>
    </citation>
    <scope>NUCLEOTIDE SEQUENCE [LARGE SCALE GENOMIC DNA]</scope>
    <source>
        <strain evidence="5">cv. AP13</strain>
    </source>
</reference>
<dbReference type="PANTHER" id="PTHR22691">
    <property type="entry name" value="YEAST SPT2-RELATED"/>
    <property type="match status" value="1"/>
</dbReference>
<feature type="compositionally biased region" description="Polar residues" evidence="3">
    <location>
        <begin position="153"/>
        <end position="203"/>
    </location>
</feature>
<dbReference type="AlphaFoldDB" id="A0A8T0XN13"/>
<protein>
    <recommendedName>
        <fullName evidence="6">SPT2 chromatin protein</fullName>
    </recommendedName>
</protein>
<keyword evidence="5" id="KW-1185">Reference proteome</keyword>
<evidence type="ECO:0000256" key="2">
    <source>
        <dbReference type="ARBA" id="ARBA00023054"/>
    </source>
</evidence>
<feature type="compositionally biased region" description="Basic and acidic residues" evidence="3">
    <location>
        <begin position="32"/>
        <end position="48"/>
    </location>
</feature>
<dbReference type="Proteomes" id="UP000823388">
    <property type="component" value="Chromosome 1K"/>
</dbReference>
<dbReference type="GO" id="GO:0006334">
    <property type="term" value="P:nucleosome assembly"/>
    <property type="evidence" value="ECO:0007669"/>
    <property type="project" value="TreeGrafter"/>
</dbReference>
<evidence type="ECO:0000256" key="3">
    <source>
        <dbReference type="SAM" id="MobiDB-lite"/>
    </source>
</evidence>
<dbReference type="GO" id="GO:0006360">
    <property type="term" value="P:transcription by RNA polymerase I"/>
    <property type="evidence" value="ECO:0007669"/>
    <property type="project" value="TreeGrafter"/>
</dbReference>
<dbReference type="GO" id="GO:0003677">
    <property type="term" value="F:DNA binding"/>
    <property type="evidence" value="ECO:0007669"/>
    <property type="project" value="TreeGrafter"/>
</dbReference>
<evidence type="ECO:0000313" key="5">
    <source>
        <dbReference type="Proteomes" id="UP000823388"/>
    </source>
</evidence>
<evidence type="ECO:0000313" key="4">
    <source>
        <dbReference type="EMBL" id="KAG2660378.1"/>
    </source>
</evidence>
<dbReference type="InterPro" id="IPR013256">
    <property type="entry name" value="Chromatin_SPT2"/>
</dbReference>
<name>A0A8T0XN13_PANVG</name>
<dbReference type="GO" id="GO:0005730">
    <property type="term" value="C:nucleolus"/>
    <property type="evidence" value="ECO:0007669"/>
    <property type="project" value="TreeGrafter"/>
</dbReference>
<dbReference type="EMBL" id="CM029037">
    <property type="protein sequence ID" value="KAG2660378.1"/>
    <property type="molecule type" value="Genomic_DNA"/>
</dbReference>
<feature type="region of interest" description="Disordered" evidence="3">
    <location>
        <begin position="1"/>
        <end position="103"/>
    </location>
</feature>